<dbReference type="Pfam" id="PF22936">
    <property type="entry name" value="Pol_BBD"/>
    <property type="match status" value="1"/>
</dbReference>
<sequence length="1164" mass="131760">MTIFDGSNFSEWYERVQFSLGVVDLDLALISDKPPEATDDSTPEQVEQSKAWAKSNKLSLMFMRMTIANNIKTSLPQTEFASKFLKSVEERFKRVDKSLAGTLMAELTTMKYDGQKGIQQHILNMTEKAAKLKALGMGMDESFLVQFVLNSLPSQFAPFKIHYNTNSDQWNLNELTSKCIQEEVRLRQEGHNLAFAVTHGITKKKGKFKKGKNFPPKKSGPGEGSQSHDGKFTVSCYFCGKKGHVKKDCIKRKAWFEKKGINLSFVCYESNLAEVPSNTWWIDSGATTHVTNLMQGFLTTKKPKESEKFLYMGNRLKVEVVAVGTYRLLLETGHRMDLLNTFYVPSISRNLVSLSKLDATGYSVLFSFGQLSLMLNSVTVGSGILCDGLYKISLNHEFAQALITLHSNVGSKHGLINENSSILWHRRLGHISRERIERLVKEGILQNLDFTDFHVCVDCIQGKQTKHTKKGATRSNELLEIIHTDICGPLSVPCFTGEKYFITFINDLSRYGYVYLMHEKSQAIDIFEMFITEVERQLDKKIKIVRSDRGGEYYGRYDESGQNPGPFAKFLEKHGIRAQYTMPGTPQQNGVAERRNRTLMEMVRSMMSYSSVPISLWGEALKTAMYILNRVPSKAVPKTPFELWTGYRFYCPNHSVRIVETGNARFLENGEISGSNEPRKVDIEEIRVDIPPPFLPQEIIVPQPVQQVEDNEQNNRDGSLPLENIAIENAESDFDIGIRKDPVSFSQAMKSDDSSKWMEAMNEELKSMAHNGVWDLIELPNNCKPVGCFTQKEGIDYKDTFSPVSKKDSLRIIMALVAHFDLELHQMDVKTAFLNGNLDEDIYMEQPEGFAKKGNEHLVCKLKKSIYGLKQASRQCSDLGLLRETKEYLSKNFHMVDMGEANYVIGIEIFRDRSRGVLGDKLSKMQCPRNNIEREQMKKIPYASAVGSLMYAQTCTRPNISFAVGMLGRYQSDLGFEHWKAAKKVMRYLQGTKDYMLTYKRSEQLEVVGYSDSDYGGCLDSLKSTSGFVFMLANGAISWKSEKQSITASSTMEAEFVACFEASSHALWLRNFISGLGVVYSIAKPLRIYCDNTATVFFSKNGKFSSGSKHMDLKYLVVKERVQKQQVSIENIRTTLMVADPLTKGLPSKAYLEHVIRMGLLSNP</sequence>
<dbReference type="Proteomes" id="UP000288805">
    <property type="component" value="Unassembled WGS sequence"/>
</dbReference>
<feature type="domain" description="CCHC-type" evidence="7">
    <location>
        <begin position="236"/>
        <end position="249"/>
    </location>
</feature>
<evidence type="ECO:0000259" key="7">
    <source>
        <dbReference type="PROSITE" id="PS50158"/>
    </source>
</evidence>
<dbReference type="PANTHER" id="PTHR42648:SF28">
    <property type="entry name" value="TRANSPOSON-ENCODED PROTEIN WITH RIBONUCLEASE H-LIKE AND RETROVIRUS ZINC FINGER-LIKE DOMAINS"/>
    <property type="match status" value="1"/>
</dbReference>
<dbReference type="SUPFAM" id="SSF53098">
    <property type="entry name" value="Ribonuclease H-like"/>
    <property type="match status" value="1"/>
</dbReference>
<evidence type="ECO:0000256" key="5">
    <source>
        <dbReference type="PROSITE-ProRule" id="PRU00047"/>
    </source>
</evidence>
<keyword evidence="3" id="KW-0064">Aspartyl protease</keyword>
<evidence type="ECO:0000256" key="2">
    <source>
        <dbReference type="ARBA" id="ARBA00022723"/>
    </source>
</evidence>
<keyword evidence="5" id="KW-0863">Zinc-finger</keyword>
<dbReference type="InterPro" id="IPR039537">
    <property type="entry name" value="Retrotran_Ty1/copia-like"/>
</dbReference>
<evidence type="ECO:0000313" key="9">
    <source>
        <dbReference type="EMBL" id="RVW68504.1"/>
    </source>
</evidence>
<dbReference type="InterPro" id="IPR001878">
    <property type="entry name" value="Znf_CCHC"/>
</dbReference>
<protein>
    <submittedName>
        <fullName evidence="9">Retrovirus-related Pol polyprotein from transposon TNT 1-94</fullName>
    </submittedName>
</protein>
<feature type="region of interest" description="Disordered" evidence="6">
    <location>
        <begin position="206"/>
        <end position="228"/>
    </location>
</feature>
<dbReference type="InterPro" id="IPR036397">
    <property type="entry name" value="RNaseH_sf"/>
</dbReference>
<evidence type="ECO:0000256" key="3">
    <source>
        <dbReference type="ARBA" id="ARBA00022750"/>
    </source>
</evidence>
<dbReference type="GO" id="GO:0008270">
    <property type="term" value="F:zinc ion binding"/>
    <property type="evidence" value="ECO:0007669"/>
    <property type="project" value="UniProtKB-KW"/>
</dbReference>
<keyword evidence="4" id="KW-0378">Hydrolase</keyword>
<dbReference type="PANTHER" id="PTHR42648">
    <property type="entry name" value="TRANSPOSASE, PUTATIVE-RELATED"/>
    <property type="match status" value="1"/>
</dbReference>
<evidence type="ECO:0000256" key="1">
    <source>
        <dbReference type="ARBA" id="ARBA00022670"/>
    </source>
</evidence>
<dbReference type="InterPro" id="IPR025724">
    <property type="entry name" value="GAG-pre-integrase_dom"/>
</dbReference>
<dbReference type="GO" id="GO:0004190">
    <property type="term" value="F:aspartic-type endopeptidase activity"/>
    <property type="evidence" value="ECO:0007669"/>
    <property type="project" value="UniProtKB-KW"/>
</dbReference>
<keyword evidence="2" id="KW-0479">Metal-binding</keyword>
<dbReference type="GO" id="GO:0015074">
    <property type="term" value="P:DNA integration"/>
    <property type="evidence" value="ECO:0007669"/>
    <property type="project" value="InterPro"/>
</dbReference>
<name>A0A438G8L1_VITVI</name>
<dbReference type="Pfam" id="PF07727">
    <property type="entry name" value="RVT_2"/>
    <property type="match status" value="1"/>
</dbReference>
<proteinExistence type="predicted"/>
<dbReference type="InterPro" id="IPR013103">
    <property type="entry name" value="RVT_2"/>
</dbReference>
<dbReference type="Pfam" id="PF14223">
    <property type="entry name" value="Retrotran_gag_2"/>
    <property type="match status" value="1"/>
</dbReference>
<dbReference type="SUPFAM" id="SSF57756">
    <property type="entry name" value="Retrovirus zinc finger-like domains"/>
    <property type="match status" value="1"/>
</dbReference>
<organism evidence="9 10">
    <name type="scientific">Vitis vinifera</name>
    <name type="common">Grape</name>
    <dbReference type="NCBI Taxonomy" id="29760"/>
    <lineage>
        <taxon>Eukaryota</taxon>
        <taxon>Viridiplantae</taxon>
        <taxon>Streptophyta</taxon>
        <taxon>Embryophyta</taxon>
        <taxon>Tracheophyta</taxon>
        <taxon>Spermatophyta</taxon>
        <taxon>Magnoliopsida</taxon>
        <taxon>eudicotyledons</taxon>
        <taxon>Gunneridae</taxon>
        <taxon>Pentapetalae</taxon>
        <taxon>rosids</taxon>
        <taxon>Vitales</taxon>
        <taxon>Vitaceae</taxon>
        <taxon>Viteae</taxon>
        <taxon>Vitis</taxon>
    </lineage>
</organism>
<dbReference type="PROSITE" id="PS50158">
    <property type="entry name" value="ZF_CCHC"/>
    <property type="match status" value="1"/>
</dbReference>
<dbReference type="InterPro" id="IPR054722">
    <property type="entry name" value="PolX-like_BBD"/>
</dbReference>
<dbReference type="InterPro" id="IPR036875">
    <property type="entry name" value="Znf_CCHC_sf"/>
</dbReference>
<accession>A0A438G8L1</accession>
<comment type="caution">
    <text evidence="9">The sequence shown here is derived from an EMBL/GenBank/DDBJ whole genome shotgun (WGS) entry which is preliminary data.</text>
</comment>
<dbReference type="PROSITE" id="PS50994">
    <property type="entry name" value="INTEGRASE"/>
    <property type="match status" value="1"/>
</dbReference>
<evidence type="ECO:0000256" key="6">
    <source>
        <dbReference type="SAM" id="MobiDB-lite"/>
    </source>
</evidence>
<dbReference type="InterPro" id="IPR043502">
    <property type="entry name" value="DNA/RNA_pol_sf"/>
</dbReference>
<keyword evidence="5" id="KW-0862">Zinc</keyword>
<dbReference type="EMBL" id="QGNW01000532">
    <property type="protein sequence ID" value="RVW68504.1"/>
    <property type="molecule type" value="Genomic_DNA"/>
</dbReference>
<dbReference type="Pfam" id="PF00665">
    <property type="entry name" value="rve"/>
    <property type="match status" value="1"/>
</dbReference>
<dbReference type="SUPFAM" id="SSF56672">
    <property type="entry name" value="DNA/RNA polymerases"/>
    <property type="match status" value="1"/>
</dbReference>
<dbReference type="InterPro" id="IPR001584">
    <property type="entry name" value="Integrase_cat-core"/>
</dbReference>
<dbReference type="Pfam" id="PF13976">
    <property type="entry name" value="gag_pre-integrs"/>
    <property type="match status" value="1"/>
</dbReference>
<dbReference type="Pfam" id="PF00098">
    <property type="entry name" value="zf-CCHC"/>
    <property type="match status" value="1"/>
</dbReference>
<evidence type="ECO:0000313" key="10">
    <source>
        <dbReference type="Proteomes" id="UP000288805"/>
    </source>
</evidence>
<dbReference type="SMART" id="SM00343">
    <property type="entry name" value="ZnF_C2HC"/>
    <property type="match status" value="1"/>
</dbReference>
<dbReference type="GO" id="GO:0003676">
    <property type="term" value="F:nucleic acid binding"/>
    <property type="evidence" value="ECO:0007669"/>
    <property type="project" value="InterPro"/>
</dbReference>
<dbReference type="CDD" id="cd09272">
    <property type="entry name" value="RNase_HI_RT_Ty1"/>
    <property type="match status" value="1"/>
</dbReference>
<evidence type="ECO:0000256" key="4">
    <source>
        <dbReference type="ARBA" id="ARBA00022801"/>
    </source>
</evidence>
<evidence type="ECO:0000259" key="8">
    <source>
        <dbReference type="PROSITE" id="PS50994"/>
    </source>
</evidence>
<dbReference type="InterPro" id="IPR012337">
    <property type="entry name" value="RNaseH-like_sf"/>
</dbReference>
<gene>
    <name evidence="9" type="primary">POLX_798</name>
    <name evidence="9" type="ORF">CK203_063427</name>
</gene>
<feature type="domain" description="Integrase catalytic" evidence="8">
    <location>
        <begin position="473"/>
        <end position="648"/>
    </location>
</feature>
<dbReference type="Gene3D" id="3.30.420.10">
    <property type="entry name" value="Ribonuclease H-like superfamily/Ribonuclease H"/>
    <property type="match status" value="1"/>
</dbReference>
<dbReference type="AlphaFoldDB" id="A0A438G8L1"/>
<keyword evidence="1" id="KW-0645">Protease</keyword>
<reference evidence="9 10" key="1">
    <citation type="journal article" date="2018" name="PLoS Genet.">
        <title>Population sequencing reveals clonal diversity and ancestral inbreeding in the grapevine cultivar Chardonnay.</title>
        <authorList>
            <person name="Roach M.J."/>
            <person name="Johnson D.L."/>
            <person name="Bohlmann J."/>
            <person name="van Vuuren H.J."/>
            <person name="Jones S.J."/>
            <person name="Pretorius I.S."/>
            <person name="Schmidt S.A."/>
            <person name="Borneman A.R."/>
        </authorList>
    </citation>
    <scope>NUCLEOTIDE SEQUENCE [LARGE SCALE GENOMIC DNA]</scope>
    <source>
        <strain evidence="10">cv. Chardonnay</strain>
        <tissue evidence="9">Leaf</tissue>
    </source>
</reference>
<dbReference type="GO" id="GO:0006508">
    <property type="term" value="P:proteolysis"/>
    <property type="evidence" value="ECO:0007669"/>
    <property type="project" value="UniProtKB-KW"/>
</dbReference>